<evidence type="ECO:0000313" key="2">
    <source>
        <dbReference type="EMBL" id="MBI3016250.1"/>
    </source>
</evidence>
<evidence type="ECO:0000256" key="1">
    <source>
        <dbReference type="SAM" id="Phobius"/>
    </source>
</evidence>
<keyword evidence="1" id="KW-0812">Transmembrane</keyword>
<keyword evidence="1" id="KW-0472">Membrane</keyword>
<dbReference type="AlphaFoldDB" id="A0A932GSL1"/>
<keyword evidence="1" id="KW-1133">Transmembrane helix</keyword>
<organism evidence="2 3">
    <name type="scientific">Tectimicrobiota bacterium</name>
    <dbReference type="NCBI Taxonomy" id="2528274"/>
    <lineage>
        <taxon>Bacteria</taxon>
        <taxon>Pseudomonadati</taxon>
        <taxon>Nitrospinota/Tectimicrobiota group</taxon>
        <taxon>Candidatus Tectimicrobiota</taxon>
    </lineage>
</organism>
<dbReference type="EMBL" id="JACPSX010000280">
    <property type="protein sequence ID" value="MBI3016250.1"/>
    <property type="molecule type" value="Genomic_DNA"/>
</dbReference>
<gene>
    <name evidence="2" type="ORF">HYY65_14570</name>
</gene>
<feature type="transmembrane region" description="Helical" evidence="1">
    <location>
        <begin position="34"/>
        <end position="53"/>
    </location>
</feature>
<comment type="caution">
    <text evidence="2">The sequence shown here is derived from an EMBL/GenBank/DDBJ whole genome shotgun (WGS) entry which is preliminary data.</text>
</comment>
<proteinExistence type="predicted"/>
<evidence type="ECO:0000313" key="3">
    <source>
        <dbReference type="Proteomes" id="UP000741360"/>
    </source>
</evidence>
<protein>
    <submittedName>
        <fullName evidence="2">Uncharacterized protein</fullName>
    </submittedName>
</protein>
<sequence length="56" mass="6287">MAETNEQETGTVQDLKAVEADAIAKFQRHRVDDYVAILLGVGSALILWLFQLMGFY</sequence>
<accession>A0A932GSL1</accession>
<name>A0A932GSL1_UNCTE</name>
<dbReference type="Proteomes" id="UP000741360">
    <property type="component" value="Unassembled WGS sequence"/>
</dbReference>
<reference evidence="2" key="1">
    <citation type="submission" date="2020-07" db="EMBL/GenBank/DDBJ databases">
        <title>Huge and variable diversity of episymbiotic CPR bacteria and DPANN archaea in groundwater ecosystems.</title>
        <authorList>
            <person name="He C.Y."/>
            <person name="Keren R."/>
            <person name="Whittaker M."/>
            <person name="Farag I.F."/>
            <person name="Doudna J."/>
            <person name="Cate J.H.D."/>
            <person name="Banfield J.F."/>
        </authorList>
    </citation>
    <scope>NUCLEOTIDE SEQUENCE</scope>
    <source>
        <strain evidence="2">NC_groundwater_717_Ag_S-0.2um_59_8</strain>
    </source>
</reference>